<dbReference type="EMBL" id="FN649742">
    <property type="protein sequence ID" value="CBN77207.1"/>
    <property type="molecule type" value="Genomic_DNA"/>
</dbReference>
<evidence type="ECO:0000256" key="2">
    <source>
        <dbReference type="SAM" id="SignalP"/>
    </source>
</evidence>
<keyword evidence="4" id="KW-1185">Reference proteome</keyword>
<dbReference type="Proteomes" id="UP000002630">
    <property type="component" value="Linkage Group LG17"/>
</dbReference>
<organism evidence="3 4">
    <name type="scientific">Ectocarpus siliculosus</name>
    <name type="common">Brown alga</name>
    <name type="synonym">Conferva siliculosa</name>
    <dbReference type="NCBI Taxonomy" id="2880"/>
    <lineage>
        <taxon>Eukaryota</taxon>
        <taxon>Sar</taxon>
        <taxon>Stramenopiles</taxon>
        <taxon>Ochrophyta</taxon>
        <taxon>PX clade</taxon>
        <taxon>Phaeophyceae</taxon>
        <taxon>Ectocarpales</taxon>
        <taxon>Ectocarpaceae</taxon>
        <taxon>Ectocarpus</taxon>
    </lineage>
</organism>
<dbReference type="OrthoDB" id="10570366at2759"/>
<accession>D8LLZ3</accession>
<protein>
    <recommendedName>
        <fullName evidence="5">PsbP C-terminal domain-containing protein</fullName>
    </recommendedName>
</protein>
<feature type="chain" id="PRO_5003117351" description="PsbP C-terminal domain-containing protein" evidence="2">
    <location>
        <begin position="20"/>
        <end position="223"/>
    </location>
</feature>
<evidence type="ECO:0008006" key="5">
    <source>
        <dbReference type="Google" id="ProtNLM"/>
    </source>
</evidence>
<proteinExistence type="predicted"/>
<evidence type="ECO:0000256" key="1">
    <source>
        <dbReference type="SAM" id="MobiDB-lite"/>
    </source>
</evidence>
<feature type="signal peptide" evidence="2">
    <location>
        <begin position="1"/>
        <end position="19"/>
    </location>
</feature>
<name>D8LLZ3_ECTSI</name>
<evidence type="ECO:0000313" key="4">
    <source>
        <dbReference type="Proteomes" id="UP000002630"/>
    </source>
</evidence>
<feature type="compositionally biased region" description="Polar residues" evidence="1">
    <location>
        <begin position="213"/>
        <end position="223"/>
    </location>
</feature>
<dbReference type="AlphaFoldDB" id="D8LLZ3"/>
<evidence type="ECO:0000313" key="3">
    <source>
        <dbReference type="EMBL" id="CBN77207.1"/>
    </source>
</evidence>
<sequence length="223" mass="23489">MKRVLACLLVTSAATGGMAFQLMASSSSSRAPTQMKASASESVSRRALLEKASVAAVAGAVALTGVAGEASAGTARPSARNLAETSIELNGSGQQPIAVSVLYPKQWTVTKTAGKSINIQDMKYTDRAFSLAMPLPSGTKSVGDIPLSFFTDALFSLDGPYGTFGKVDDFKVIGAKSEAKGKRDYRYVDLKFSAPTQGLLQESFRADVAQKTPDPSSFAFNRR</sequence>
<keyword evidence="2" id="KW-0732">Signal</keyword>
<dbReference type="EMBL" id="FN648575">
    <property type="protein sequence ID" value="CBN77207.1"/>
    <property type="molecule type" value="Genomic_DNA"/>
</dbReference>
<gene>
    <name evidence="3" type="ORF">Esi_0038_0085</name>
</gene>
<reference evidence="3 4" key="1">
    <citation type="journal article" date="2010" name="Nature">
        <title>The Ectocarpus genome and the independent evolution of multicellularity in brown algae.</title>
        <authorList>
            <person name="Cock J.M."/>
            <person name="Sterck L."/>
            <person name="Rouze P."/>
            <person name="Scornet D."/>
            <person name="Allen A.E."/>
            <person name="Amoutzias G."/>
            <person name="Anthouard V."/>
            <person name="Artiguenave F."/>
            <person name="Aury J.M."/>
            <person name="Badger J.H."/>
            <person name="Beszteri B."/>
            <person name="Billiau K."/>
            <person name="Bonnet E."/>
            <person name="Bothwell J.H."/>
            <person name="Bowler C."/>
            <person name="Boyen C."/>
            <person name="Brownlee C."/>
            <person name="Carrano C.J."/>
            <person name="Charrier B."/>
            <person name="Cho G.Y."/>
            <person name="Coelho S.M."/>
            <person name="Collen J."/>
            <person name="Corre E."/>
            <person name="Da Silva C."/>
            <person name="Delage L."/>
            <person name="Delaroque N."/>
            <person name="Dittami S.M."/>
            <person name="Doulbeau S."/>
            <person name="Elias M."/>
            <person name="Farnham G."/>
            <person name="Gachon C.M."/>
            <person name="Gschloessl B."/>
            <person name="Heesch S."/>
            <person name="Jabbari K."/>
            <person name="Jubin C."/>
            <person name="Kawai H."/>
            <person name="Kimura K."/>
            <person name="Kloareg B."/>
            <person name="Kupper F.C."/>
            <person name="Lang D."/>
            <person name="Le Bail A."/>
            <person name="Leblanc C."/>
            <person name="Lerouge P."/>
            <person name="Lohr M."/>
            <person name="Lopez P.J."/>
            <person name="Martens C."/>
            <person name="Maumus F."/>
            <person name="Michel G."/>
            <person name="Miranda-Saavedra D."/>
            <person name="Morales J."/>
            <person name="Moreau H."/>
            <person name="Motomura T."/>
            <person name="Nagasato C."/>
            <person name="Napoli C.A."/>
            <person name="Nelson D.R."/>
            <person name="Nyvall-Collen P."/>
            <person name="Peters A.F."/>
            <person name="Pommier C."/>
            <person name="Potin P."/>
            <person name="Poulain J."/>
            <person name="Quesneville H."/>
            <person name="Read B."/>
            <person name="Rensing S.A."/>
            <person name="Ritter A."/>
            <person name="Rousvoal S."/>
            <person name="Samanta M."/>
            <person name="Samson G."/>
            <person name="Schroeder D.C."/>
            <person name="Segurens B."/>
            <person name="Strittmatter M."/>
            <person name="Tonon T."/>
            <person name="Tregear J.W."/>
            <person name="Valentin K."/>
            <person name="von Dassow P."/>
            <person name="Yamagishi T."/>
            <person name="Van de Peer Y."/>
            <person name="Wincker P."/>
        </authorList>
    </citation>
    <scope>NUCLEOTIDE SEQUENCE [LARGE SCALE GENOMIC DNA]</scope>
    <source>
        <strain evidence="4">Ec32 / CCAP1310/4</strain>
    </source>
</reference>
<feature type="region of interest" description="Disordered" evidence="1">
    <location>
        <begin position="204"/>
        <end position="223"/>
    </location>
</feature>
<dbReference type="InParanoid" id="D8LLZ3"/>
<dbReference type="eggNOG" id="ENOG502SY6C">
    <property type="taxonomic scope" value="Eukaryota"/>
</dbReference>